<organism evidence="2 3">
    <name type="scientific">Trichophyton interdigitale</name>
    <dbReference type="NCBI Taxonomy" id="101480"/>
    <lineage>
        <taxon>Eukaryota</taxon>
        <taxon>Fungi</taxon>
        <taxon>Dikarya</taxon>
        <taxon>Ascomycota</taxon>
        <taxon>Pezizomycotina</taxon>
        <taxon>Eurotiomycetes</taxon>
        <taxon>Eurotiomycetidae</taxon>
        <taxon>Onygenales</taxon>
        <taxon>Arthrodermataceae</taxon>
        <taxon>Trichophyton</taxon>
    </lineage>
</organism>
<evidence type="ECO:0000313" key="3">
    <source>
        <dbReference type="Proteomes" id="UP000749309"/>
    </source>
</evidence>
<accession>A0A9P4YL64</accession>
<gene>
    <name evidence="2" type="ORF">GY632_1765</name>
</gene>
<evidence type="ECO:0000313" key="2">
    <source>
        <dbReference type="EMBL" id="KAF3898500.1"/>
    </source>
</evidence>
<evidence type="ECO:0000256" key="1">
    <source>
        <dbReference type="SAM" id="MobiDB-lite"/>
    </source>
</evidence>
<proteinExistence type="predicted"/>
<dbReference type="AlphaFoldDB" id="A0A9P4YL64"/>
<feature type="compositionally biased region" description="Polar residues" evidence="1">
    <location>
        <begin position="40"/>
        <end position="52"/>
    </location>
</feature>
<feature type="region of interest" description="Disordered" evidence="1">
    <location>
        <begin position="34"/>
        <end position="53"/>
    </location>
</feature>
<name>A0A9P4YL64_9EURO</name>
<reference evidence="2" key="1">
    <citation type="submission" date="2020-03" db="EMBL/GenBank/DDBJ databases">
        <title>Whole Genome Sequence of Trichophyton interdigitale from India.</title>
        <authorList>
            <person name="Kumar P."/>
        </authorList>
    </citation>
    <scope>NUCLEOTIDE SEQUENCE</scope>
    <source>
        <strain evidence="2">UCMS-IGIB-CI14</strain>
    </source>
</reference>
<protein>
    <submittedName>
        <fullName evidence="2">Uncharacterized protein</fullName>
    </submittedName>
</protein>
<dbReference type="Proteomes" id="UP000749309">
    <property type="component" value="Unassembled WGS sequence"/>
</dbReference>
<dbReference type="EMBL" id="JAAQVJ010000037">
    <property type="protein sequence ID" value="KAF3898500.1"/>
    <property type="molecule type" value="Genomic_DNA"/>
</dbReference>
<sequence>MMALLTISIWHGNVPSRNAAQVLTFKDAEPIPHGKPVASQVAQPSTSMTTPSGVKIPGSSLQLNASTQGLAMLANEDVPDRIVIFGIWDFLQHLASITVEENEVSRSQAAVHQQCQAVVGFLRLKEASLWVSITTETSIRGRRASSMPGFLARWLSIVKARNLDFAFSCKSTLANLA</sequence>
<comment type="caution">
    <text evidence="2">The sequence shown here is derived from an EMBL/GenBank/DDBJ whole genome shotgun (WGS) entry which is preliminary data.</text>
</comment>